<feature type="signal peptide" evidence="3">
    <location>
        <begin position="1"/>
        <end position="24"/>
    </location>
</feature>
<organism evidence="4 5">
    <name type="scientific">Lynx pardinus</name>
    <name type="common">Iberian lynx</name>
    <name type="synonym">Felis pardina</name>
    <dbReference type="NCBI Taxonomy" id="191816"/>
    <lineage>
        <taxon>Eukaryota</taxon>
        <taxon>Metazoa</taxon>
        <taxon>Chordata</taxon>
        <taxon>Craniata</taxon>
        <taxon>Vertebrata</taxon>
        <taxon>Euteleostomi</taxon>
        <taxon>Mammalia</taxon>
        <taxon>Eutheria</taxon>
        <taxon>Laurasiatheria</taxon>
        <taxon>Carnivora</taxon>
        <taxon>Feliformia</taxon>
        <taxon>Felidae</taxon>
        <taxon>Felinae</taxon>
        <taxon>Lynx</taxon>
    </lineage>
</organism>
<dbReference type="Proteomes" id="UP000386466">
    <property type="component" value="Unassembled WGS sequence"/>
</dbReference>
<name>A0A485PJW1_LYNPA</name>
<keyword evidence="3" id="KW-0732">Signal</keyword>
<keyword evidence="2" id="KW-0812">Transmembrane</keyword>
<feature type="compositionally biased region" description="Polar residues" evidence="1">
    <location>
        <begin position="198"/>
        <end position="215"/>
    </location>
</feature>
<keyword evidence="2" id="KW-1133">Transmembrane helix</keyword>
<keyword evidence="2" id="KW-0472">Membrane</keyword>
<feature type="region of interest" description="Disordered" evidence="1">
    <location>
        <begin position="184"/>
        <end position="215"/>
    </location>
</feature>
<dbReference type="Pfam" id="PF17686">
    <property type="entry name" value="DUF5534"/>
    <property type="match status" value="1"/>
</dbReference>
<feature type="compositionally biased region" description="Basic and acidic residues" evidence="1">
    <location>
        <begin position="188"/>
        <end position="197"/>
    </location>
</feature>
<dbReference type="EMBL" id="CAAGRJ010032232">
    <property type="protein sequence ID" value="VFV42532.1"/>
    <property type="molecule type" value="Genomic_DNA"/>
</dbReference>
<dbReference type="AlphaFoldDB" id="A0A485PJW1"/>
<evidence type="ECO:0000256" key="1">
    <source>
        <dbReference type="SAM" id="MobiDB-lite"/>
    </source>
</evidence>
<feature type="chain" id="PRO_5019788445" evidence="3">
    <location>
        <begin position="25"/>
        <end position="215"/>
    </location>
</feature>
<keyword evidence="5" id="KW-1185">Reference proteome</keyword>
<feature type="transmembrane region" description="Helical" evidence="2">
    <location>
        <begin position="95"/>
        <end position="122"/>
    </location>
</feature>
<evidence type="ECO:0000256" key="3">
    <source>
        <dbReference type="SAM" id="SignalP"/>
    </source>
</evidence>
<dbReference type="PANTHER" id="PTHR38000">
    <property type="entry name" value="RIKEN CDNA 2900092C05"/>
    <property type="match status" value="1"/>
</dbReference>
<accession>A0A485PJW1</accession>
<dbReference type="InterPro" id="IPR037549">
    <property type="entry name" value="C19orf18"/>
</dbReference>
<reference evidence="4 5" key="1">
    <citation type="submission" date="2019-01" db="EMBL/GenBank/DDBJ databases">
        <authorList>
            <person name="Alioto T."/>
            <person name="Alioto T."/>
        </authorList>
    </citation>
    <scope>NUCLEOTIDE SEQUENCE [LARGE SCALE GENOMIC DNA]</scope>
</reference>
<proteinExistence type="predicted"/>
<gene>
    <name evidence="4" type="ORF">LYPA_23C005919</name>
</gene>
<evidence type="ECO:0000313" key="5">
    <source>
        <dbReference type="Proteomes" id="UP000386466"/>
    </source>
</evidence>
<protein>
    <submittedName>
        <fullName evidence="4">Uncharacterized protein</fullName>
    </submittedName>
</protein>
<evidence type="ECO:0000313" key="4">
    <source>
        <dbReference type="EMBL" id="VFV42532.1"/>
    </source>
</evidence>
<sequence length="215" mass="24615">MDKVQSSFTFLVLFLMECPPLCLPYEGEFKPVELATGLMGMIRHTDMEMIVMEEEHYTHTLLEARGGGDKRGELGPESLLVFLWEGVALIPRRPALVQVIVIACIAFSIALICGTSISYVIYRLVQAEERQQLAWLYNNVRIPLLGDKDEGSEDESQDESTYLLPENEKELEKFIHSVIRSKRRKHMENRLKKEQSLSRETSLDNSMHSVSLENL</sequence>
<dbReference type="PANTHER" id="PTHR38000:SF1">
    <property type="entry name" value="RIKEN CDNA 2900092C05 GENE"/>
    <property type="match status" value="1"/>
</dbReference>
<evidence type="ECO:0000256" key="2">
    <source>
        <dbReference type="SAM" id="Phobius"/>
    </source>
</evidence>